<dbReference type="EMBL" id="CP114029">
    <property type="protein sequence ID" value="WAP67648.1"/>
    <property type="molecule type" value="Genomic_DNA"/>
</dbReference>
<organism evidence="1 2">
    <name type="scientific">Jiella pelagia</name>
    <dbReference type="NCBI Taxonomy" id="2986949"/>
    <lineage>
        <taxon>Bacteria</taxon>
        <taxon>Pseudomonadati</taxon>
        <taxon>Pseudomonadota</taxon>
        <taxon>Alphaproteobacteria</taxon>
        <taxon>Hyphomicrobiales</taxon>
        <taxon>Aurantimonadaceae</taxon>
        <taxon>Jiella</taxon>
    </lineage>
</organism>
<name>A0ABY7BYP6_9HYPH</name>
<protein>
    <submittedName>
        <fullName evidence="1">Uncharacterized protein</fullName>
    </submittedName>
</protein>
<dbReference type="Proteomes" id="UP001164020">
    <property type="component" value="Chromosome"/>
</dbReference>
<gene>
    <name evidence="1" type="ORF">OH818_19455</name>
</gene>
<evidence type="ECO:0000313" key="1">
    <source>
        <dbReference type="EMBL" id="WAP67648.1"/>
    </source>
</evidence>
<reference evidence="1" key="1">
    <citation type="submission" date="2022-12" db="EMBL/GenBank/DDBJ databases">
        <title>Jiella pelagia sp. nov., isolated from phosphonate enriched culture of Northwest Pacific surface seawater.</title>
        <authorList>
            <person name="Shin D.Y."/>
            <person name="Hwang C.Y."/>
        </authorList>
    </citation>
    <scope>NUCLEOTIDE SEQUENCE</scope>
    <source>
        <strain evidence="1">HL-NP1</strain>
    </source>
</reference>
<accession>A0ABY7BYP6</accession>
<sequence length="290" mass="32494">MIEKKRHSLLMRWRIDRAVARSMRDDAAQGRHFDVVRRSIHGTVPSGKGGPVLLAACNELYYWEFARTFLRSIEALGAPERFHLHLCEPSEKALADVEAMASSLANVDLTWTWDDGKTALQPAYPTIYYAAVRFLLAPMIIEATRSTVLCLDIDGIARRPISQALEVISKDEDIRLIKRPGEKSVRRVLASALAIRPTEAGMRFAGRLGRAIAAIFSMRPRYHVDQITIVRTVEAMEARGEITAVQMPLAFADHEFAEDSVIWTAKSWQRKNSEAFTRAKGAVNGAFQNS</sequence>
<evidence type="ECO:0000313" key="2">
    <source>
        <dbReference type="Proteomes" id="UP001164020"/>
    </source>
</evidence>
<keyword evidence="2" id="KW-1185">Reference proteome</keyword>
<proteinExistence type="predicted"/>